<comment type="caution">
    <text evidence="1">The sequence shown here is derived from an EMBL/GenBank/DDBJ whole genome shotgun (WGS) entry which is preliminary data.</text>
</comment>
<keyword evidence="2" id="KW-1185">Reference proteome</keyword>
<evidence type="ECO:0000313" key="2">
    <source>
        <dbReference type="Proteomes" id="UP001519363"/>
    </source>
</evidence>
<sequence>MLTFRLVPAGWFDFVLDGVGLHGLARLGDHTSVLRPGHLVDDVTRLLGEGPPSFADGRQALFVCPLCGDLGCGALSVWIEHTGDEVVWTDFAWQTPFDELWPEGYEHLGPYRFPAGGYRAALLALLQRERRPTQPKITGR</sequence>
<reference evidence="1 2" key="1">
    <citation type="submission" date="2021-03" db="EMBL/GenBank/DDBJ databases">
        <title>Sequencing the genomes of 1000 actinobacteria strains.</title>
        <authorList>
            <person name="Klenk H.-P."/>
        </authorList>
    </citation>
    <scope>NUCLEOTIDE SEQUENCE [LARGE SCALE GENOMIC DNA]</scope>
    <source>
        <strain evidence="1 2">DSM 44580</strain>
    </source>
</reference>
<dbReference type="RefSeq" id="WP_086783744.1">
    <property type="nucleotide sequence ID" value="NZ_JAGIOO010000001.1"/>
</dbReference>
<proteinExistence type="predicted"/>
<gene>
    <name evidence="1" type="ORF">JOF53_002468</name>
</gene>
<protein>
    <recommendedName>
        <fullName evidence="3">Oxidoreductase</fullName>
    </recommendedName>
</protein>
<accession>A0ABS5AAI9</accession>
<dbReference type="EMBL" id="JAGIOO010000001">
    <property type="protein sequence ID" value="MBP2473596.1"/>
    <property type="molecule type" value="Genomic_DNA"/>
</dbReference>
<dbReference type="Proteomes" id="UP001519363">
    <property type="component" value="Unassembled WGS sequence"/>
</dbReference>
<organism evidence="1 2">
    <name type="scientific">Crossiella equi</name>
    <dbReference type="NCBI Taxonomy" id="130796"/>
    <lineage>
        <taxon>Bacteria</taxon>
        <taxon>Bacillati</taxon>
        <taxon>Actinomycetota</taxon>
        <taxon>Actinomycetes</taxon>
        <taxon>Pseudonocardiales</taxon>
        <taxon>Pseudonocardiaceae</taxon>
        <taxon>Crossiella</taxon>
    </lineage>
</organism>
<name>A0ABS5AAI9_9PSEU</name>
<evidence type="ECO:0000313" key="1">
    <source>
        <dbReference type="EMBL" id="MBP2473596.1"/>
    </source>
</evidence>
<evidence type="ECO:0008006" key="3">
    <source>
        <dbReference type="Google" id="ProtNLM"/>
    </source>
</evidence>